<keyword evidence="1" id="KW-0812">Transmembrane</keyword>
<evidence type="ECO:0000256" key="1">
    <source>
        <dbReference type="SAM" id="Phobius"/>
    </source>
</evidence>
<reference evidence="3 4" key="1">
    <citation type="journal article" date="2020" name="Nature">
        <title>Bacterial chemolithoautotrophy via manganese oxidation.</title>
        <authorList>
            <person name="Yu H."/>
            <person name="Leadbetter J.R."/>
        </authorList>
    </citation>
    <scope>NUCLEOTIDE SEQUENCE [LARGE SCALE GENOMIC DNA]</scope>
    <source>
        <strain evidence="3 4">RBP-1</strain>
    </source>
</reference>
<dbReference type="RefSeq" id="WP_168106420.1">
    <property type="nucleotide sequence ID" value="NZ_VTOX01000001.1"/>
</dbReference>
<name>A0A7X6I4T6_9BURK</name>
<dbReference type="Pfam" id="PF07331">
    <property type="entry name" value="TctB"/>
    <property type="match status" value="1"/>
</dbReference>
<evidence type="ECO:0000259" key="2">
    <source>
        <dbReference type="Pfam" id="PF07331"/>
    </source>
</evidence>
<gene>
    <name evidence="3" type="ORF">RAMLITH_02250</name>
</gene>
<dbReference type="AlphaFoldDB" id="A0A7X6I4T6"/>
<feature type="transmembrane region" description="Helical" evidence="1">
    <location>
        <begin position="79"/>
        <end position="108"/>
    </location>
</feature>
<feature type="domain" description="DUF1468" evidence="2">
    <location>
        <begin position="10"/>
        <end position="145"/>
    </location>
</feature>
<keyword evidence="1" id="KW-1133">Transmembrane helix</keyword>
<dbReference type="Proteomes" id="UP000521868">
    <property type="component" value="Unassembled WGS sequence"/>
</dbReference>
<protein>
    <submittedName>
        <fullName evidence="3">Tripartite tricarboxylate transporter TctB family protein</fullName>
    </submittedName>
</protein>
<dbReference type="EMBL" id="VTOX01000001">
    <property type="protein sequence ID" value="NKE64631.1"/>
    <property type="molecule type" value="Genomic_DNA"/>
</dbReference>
<evidence type="ECO:0000313" key="3">
    <source>
        <dbReference type="EMBL" id="NKE64631.1"/>
    </source>
</evidence>
<evidence type="ECO:0000313" key="4">
    <source>
        <dbReference type="Proteomes" id="UP000521868"/>
    </source>
</evidence>
<feature type="transmembrane region" description="Helical" evidence="1">
    <location>
        <begin position="120"/>
        <end position="141"/>
    </location>
</feature>
<keyword evidence="4" id="KW-1185">Reference proteome</keyword>
<keyword evidence="1" id="KW-0472">Membrane</keyword>
<proteinExistence type="predicted"/>
<feature type="transmembrane region" description="Helical" evidence="1">
    <location>
        <begin position="41"/>
        <end position="59"/>
    </location>
</feature>
<sequence>MAIRSQKNFASGLLYIAVGLAFAVGATSYRMGDAARMGPGYFPFALGLLLACIGAIVLAGSLRPHAPPEHLPRFHFKTLAWILGSVVLFGLLLVPLGLVGSLIVLVFVSSMASHEFGWKGALVNAFVLLAICAGAFVYGLGLQLPMWPAFMG</sequence>
<feature type="transmembrane region" description="Helical" evidence="1">
    <location>
        <begin position="12"/>
        <end position="29"/>
    </location>
</feature>
<comment type="caution">
    <text evidence="3">The sequence shown here is derived from an EMBL/GenBank/DDBJ whole genome shotgun (WGS) entry which is preliminary data.</text>
</comment>
<organism evidence="3 4">
    <name type="scientific">Ramlibacter lithotrophicus</name>
    <dbReference type="NCBI Taxonomy" id="2606681"/>
    <lineage>
        <taxon>Bacteria</taxon>
        <taxon>Pseudomonadati</taxon>
        <taxon>Pseudomonadota</taxon>
        <taxon>Betaproteobacteria</taxon>
        <taxon>Burkholderiales</taxon>
        <taxon>Comamonadaceae</taxon>
        <taxon>Ramlibacter</taxon>
    </lineage>
</organism>
<accession>A0A7X6I4T6</accession>
<dbReference type="InterPro" id="IPR009936">
    <property type="entry name" value="DUF1468"/>
</dbReference>